<feature type="region of interest" description="Disordered" evidence="1">
    <location>
        <begin position="1"/>
        <end position="82"/>
    </location>
</feature>
<dbReference type="Proteomes" id="UP001341840">
    <property type="component" value="Unassembled WGS sequence"/>
</dbReference>
<accession>A0ABU6QXY8</accession>
<organism evidence="2 3">
    <name type="scientific">Stylosanthes scabra</name>
    <dbReference type="NCBI Taxonomy" id="79078"/>
    <lineage>
        <taxon>Eukaryota</taxon>
        <taxon>Viridiplantae</taxon>
        <taxon>Streptophyta</taxon>
        <taxon>Embryophyta</taxon>
        <taxon>Tracheophyta</taxon>
        <taxon>Spermatophyta</taxon>
        <taxon>Magnoliopsida</taxon>
        <taxon>eudicotyledons</taxon>
        <taxon>Gunneridae</taxon>
        <taxon>Pentapetalae</taxon>
        <taxon>rosids</taxon>
        <taxon>fabids</taxon>
        <taxon>Fabales</taxon>
        <taxon>Fabaceae</taxon>
        <taxon>Papilionoideae</taxon>
        <taxon>50 kb inversion clade</taxon>
        <taxon>dalbergioids sensu lato</taxon>
        <taxon>Dalbergieae</taxon>
        <taxon>Pterocarpus clade</taxon>
        <taxon>Stylosanthes</taxon>
    </lineage>
</organism>
<feature type="non-terminal residue" evidence="2">
    <location>
        <position position="1"/>
    </location>
</feature>
<name>A0ABU6QXY8_9FABA</name>
<keyword evidence="3" id="KW-1185">Reference proteome</keyword>
<feature type="compositionally biased region" description="Low complexity" evidence="1">
    <location>
        <begin position="53"/>
        <end position="64"/>
    </location>
</feature>
<comment type="caution">
    <text evidence="2">The sequence shown here is derived from an EMBL/GenBank/DDBJ whole genome shotgun (WGS) entry which is preliminary data.</text>
</comment>
<feature type="compositionally biased region" description="Polar residues" evidence="1">
    <location>
        <begin position="73"/>
        <end position="82"/>
    </location>
</feature>
<protein>
    <submittedName>
        <fullName evidence="2">Uncharacterized protein</fullName>
    </submittedName>
</protein>
<evidence type="ECO:0000313" key="2">
    <source>
        <dbReference type="EMBL" id="MED6116971.1"/>
    </source>
</evidence>
<sequence>KTSKDAHASVTIPGDTLIPQEDPINGVAMGRVRGPREPRQNYPLEQEVEEEAPQQQRQHFQQQQNFPPDFMANFNNTLTTMQ</sequence>
<dbReference type="EMBL" id="JASCZI010003872">
    <property type="protein sequence ID" value="MED6116971.1"/>
    <property type="molecule type" value="Genomic_DNA"/>
</dbReference>
<proteinExistence type="predicted"/>
<reference evidence="2 3" key="1">
    <citation type="journal article" date="2023" name="Plants (Basel)">
        <title>Bridging the Gap: Combining Genomics and Transcriptomics Approaches to Understand Stylosanthes scabra, an Orphan Legume from the Brazilian Caatinga.</title>
        <authorList>
            <person name="Ferreira-Neto J.R.C."/>
            <person name="da Silva M.D."/>
            <person name="Binneck E."/>
            <person name="de Melo N.F."/>
            <person name="da Silva R.H."/>
            <person name="de Melo A.L.T.M."/>
            <person name="Pandolfi V."/>
            <person name="Bustamante F.O."/>
            <person name="Brasileiro-Vidal A.C."/>
            <person name="Benko-Iseppon A.M."/>
        </authorList>
    </citation>
    <scope>NUCLEOTIDE SEQUENCE [LARGE SCALE GENOMIC DNA]</scope>
    <source>
        <tissue evidence="2">Leaves</tissue>
    </source>
</reference>
<gene>
    <name evidence="2" type="ORF">PIB30_105430</name>
</gene>
<evidence type="ECO:0000313" key="3">
    <source>
        <dbReference type="Proteomes" id="UP001341840"/>
    </source>
</evidence>
<evidence type="ECO:0000256" key="1">
    <source>
        <dbReference type="SAM" id="MobiDB-lite"/>
    </source>
</evidence>